<dbReference type="Proteomes" id="UP000887564">
    <property type="component" value="Unplaced"/>
</dbReference>
<organism evidence="2 3">
    <name type="scientific">Parascaris equorum</name>
    <name type="common">Equine roundworm</name>
    <dbReference type="NCBI Taxonomy" id="6256"/>
    <lineage>
        <taxon>Eukaryota</taxon>
        <taxon>Metazoa</taxon>
        <taxon>Ecdysozoa</taxon>
        <taxon>Nematoda</taxon>
        <taxon>Chromadorea</taxon>
        <taxon>Rhabditida</taxon>
        <taxon>Spirurina</taxon>
        <taxon>Ascaridomorpha</taxon>
        <taxon>Ascaridoidea</taxon>
        <taxon>Ascarididae</taxon>
        <taxon>Parascaris</taxon>
    </lineage>
</organism>
<sequence length="40" mass="4324">MMQVMLPKGAKQKVKKAKPKGPKKGHQISIAPKKAAAIEQ</sequence>
<protein>
    <submittedName>
        <fullName evidence="3">Uncharacterized protein</fullName>
    </submittedName>
</protein>
<evidence type="ECO:0000256" key="1">
    <source>
        <dbReference type="SAM" id="MobiDB-lite"/>
    </source>
</evidence>
<dbReference type="WBParaSite" id="PEQ_0000334001-mRNA-1">
    <property type="protein sequence ID" value="PEQ_0000334001-mRNA-1"/>
    <property type="gene ID" value="PEQ_0000334001"/>
</dbReference>
<feature type="compositionally biased region" description="Basic residues" evidence="1">
    <location>
        <begin position="10"/>
        <end position="26"/>
    </location>
</feature>
<evidence type="ECO:0000313" key="2">
    <source>
        <dbReference type="Proteomes" id="UP000887564"/>
    </source>
</evidence>
<feature type="region of interest" description="Disordered" evidence="1">
    <location>
        <begin position="1"/>
        <end position="40"/>
    </location>
</feature>
<keyword evidence="2" id="KW-1185">Reference proteome</keyword>
<proteinExistence type="predicted"/>
<name>A0A914RN73_PAREQ</name>
<evidence type="ECO:0000313" key="3">
    <source>
        <dbReference type="WBParaSite" id="PEQ_0000334001-mRNA-1"/>
    </source>
</evidence>
<accession>A0A914RN73</accession>
<reference evidence="3" key="1">
    <citation type="submission" date="2022-11" db="UniProtKB">
        <authorList>
            <consortium name="WormBaseParasite"/>
        </authorList>
    </citation>
    <scope>IDENTIFICATION</scope>
</reference>
<dbReference type="AlphaFoldDB" id="A0A914RN73"/>